<dbReference type="InterPro" id="IPR001867">
    <property type="entry name" value="OmpR/PhoB-type_DNA-bd"/>
</dbReference>
<evidence type="ECO:0000259" key="4">
    <source>
        <dbReference type="PROSITE" id="PS50110"/>
    </source>
</evidence>
<dbReference type="Gene3D" id="6.10.250.690">
    <property type="match status" value="1"/>
</dbReference>
<feature type="modified residue" description="4-aspartylphosphate" evidence="2">
    <location>
        <position position="51"/>
    </location>
</feature>
<dbReference type="InterPro" id="IPR039420">
    <property type="entry name" value="WalR-like"/>
</dbReference>
<name>E6LZF6_9ACTO</name>
<sequence>MEHILVVDDEAAICDVIAKSLKRASFSVTACTSAKEALTLRLEQFDLMIFDVMMSDMDGFELCRNVREKVDCPILFLTAKTTETDVIQGLAMGADDYIRKPFTPSELVSRVNAHIRREKRLHHAVLTDGEIRFLLAAREVRVRDEIVTLTKMEYEICELMIRHRGQVFSRKQLLDQAGGYWTESEPAAVVEHIKNIRKKFAPYQVDPIKTIWGIGYKWDSGGTT</sequence>
<dbReference type="GO" id="GO:0000156">
    <property type="term" value="F:phosphorelay response regulator activity"/>
    <property type="evidence" value="ECO:0007669"/>
    <property type="project" value="TreeGrafter"/>
</dbReference>
<evidence type="ECO:0000313" key="7">
    <source>
        <dbReference type="Proteomes" id="UP000005573"/>
    </source>
</evidence>
<evidence type="ECO:0000256" key="1">
    <source>
        <dbReference type="ARBA" id="ARBA00023125"/>
    </source>
</evidence>
<dbReference type="EMBL" id="AEPY01000009">
    <property type="protein sequence ID" value="EFU80012.1"/>
    <property type="molecule type" value="Genomic_DNA"/>
</dbReference>
<comment type="caution">
    <text evidence="6">The sequence shown here is derived from an EMBL/GenBank/DDBJ whole genome shotgun (WGS) entry which is preliminary data.</text>
</comment>
<dbReference type="InterPro" id="IPR036388">
    <property type="entry name" value="WH-like_DNA-bd_sf"/>
</dbReference>
<dbReference type="CDD" id="cd17574">
    <property type="entry name" value="REC_OmpR"/>
    <property type="match status" value="1"/>
</dbReference>
<evidence type="ECO:0000256" key="3">
    <source>
        <dbReference type="PROSITE-ProRule" id="PRU01091"/>
    </source>
</evidence>
<dbReference type="GO" id="GO:0006355">
    <property type="term" value="P:regulation of DNA-templated transcription"/>
    <property type="evidence" value="ECO:0007669"/>
    <property type="project" value="InterPro"/>
</dbReference>
<gene>
    <name evidence="6" type="ORF">HMPREF0388_1243</name>
</gene>
<proteinExistence type="predicted"/>
<evidence type="ECO:0000256" key="2">
    <source>
        <dbReference type="PROSITE-ProRule" id="PRU00169"/>
    </source>
</evidence>
<evidence type="ECO:0000313" key="6">
    <source>
        <dbReference type="EMBL" id="EFU80012.1"/>
    </source>
</evidence>
<dbReference type="SMART" id="SM00862">
    <property type="entry name" value="Trans_reg_C"/>
    <property type="match status" value="1"/>
</dbReference>
<dbReference type="Gene3D" id="3.40.50.2300">
    <property type="match status" value="1"/>
</dbReference>
<evidence type="ECO:0000259" key="5">
    <source>
        <dbReference type="PROSITE" id="PS51755"/>
    </source>
</evidence>
<dbReference type="InterPro" id="IPR001789">
    <property type="entry name" value="Sig_transdc_resp-reg_receiver"/>
</dbReference>
<dbReference type="Pfam" id="PF00072">
    <property type="entry name" value="Response_reg"/>
    <property type="match status" value="1"/>
</dbReference>
<dbReference type="HOGENOM" id="CLU_000445_30_3_11"/>
<keyword evidence="2" id="KW-0597">Phosphoprotein</keyword>
<accession>E6LZF6</accession>
<reference evidence="6 7" key="1">
    <citation type="submission" date="2010-12" db="EMBL/GenBank/DDBJ databases">
        <authorList>
            <person name="Muzny D."/>
            <person name="Qin X."/>
            <person name="Deng J."/>
            <person name="Jiang H."/>
            <person name="Liu Y."/>
            <person name="Qu J."/>
            <person name="Song X.-Z."/>
            <person name="Zhang L."/>
            <person name="Thornton R."/>
            <person name="Coyle M."/>
            <person name="Francisco L."/>
            <person name="Jackson L."/>
            <person name="Javaid M."/>
            <person name="Korchina V."/>
            <person name="Kovar C."/>
            <person name="Mata R."/>
            <person name="Mathew T."/>
            <person name="Ngo R."/>
            <person name="Nguyen L."/>
            <person name="Nguyen N."/>
            <person name="Okwuonu G."/>
            <person name="Ongeri F."/>
            <person name="Pham C."/>
            <person name="Simmons D."/>
            <person name="Wilczek-Boney K."/>
            <person name="Hale W."/>
            <person name="Jakkamsetti A."/>
            <person name="Pham P."/>
            <person name="Ruth R."/>
            <person name="San Lucas F."/>
            <person name="Warren J."/>
            <person name="Zhang J."/>
            <person name="Zhao Z."/>
            <person name="Zhou C."/>
            <person name="Zhu D."/>
            <person name="Lee S."/>
            <person name="Bess C."/>
            <person name="Blankenburg K."/>
            <person name="Forbes L."/>
            <person name="Fu Q."/>
            <person name="Gubbala S."/>
            <person name="Hirani K."/>
            <person name="Jayaseelan J.C."/>
            <person name="Lara F."/>
            <person name="Munidasa M."/>
            <person name="Palculict T."/>
            <person name="Patil S."/>
            <person name="Pu L.-L."/>
            <person name="Saada N."/>
            <person name="Tang L."/>
            <person name="Weissenberger G."/>
            <person name="Zhu Y."/>
            <person name="Hemphill L."/>
            <person name="Shang Y."/>
            <person name="Youmans B."/>
            <person name="Ayvaz T."/>
            <person name="Ross M."/>
            <person name="Santibanez J."/>
            <person name="Aqrawi P."/>
            <person name="Gross S."/>
            <person name="Joshi V."/>
            <person name="Fowler G."/>
            <person name="Nazareth L."/>
            <person name="Reid J."/>
            <person name="Worley K."/>
            <person name="Petrosino J."/>
            <person name="Highlander S."/>
            <person name="Gibbs R."/>
        </authorList>
    </citation>
    <scope>NUCLEOTIDE SEQUENCE [LARGE SCALE GENOMIC DNA]</scope>
    <source>
        <strain evidence="6 7">ATCC 51333</strain>
    </source>
</reference>
<dbReference type="PROSITE" id="PS51755">
    <property type="entry name" value="OMPR_PHOB"/>
    <property type="match status" value="1"/>
</dbReference>
<dbReference type="PANTHER" id="PTHR48111">
    <property type="entry name" value="REGULATOR OF RPOS"/>
    <property type="match status" value="1"/>
</dbReference>
<dbReference type="SMART" id="SM00448">
    <property type="entry name" value="REC"/>
    <property type="match status" value="1"/>
</dbReference>
<dbReference type="CDD" id="cd00383">
    <property type="entry name" value="trans_reg_C"/>
    <property type="match status" value="1"/>
</dbReference>
<feature type="DNA-binding region" description="OmpR/PhoB-type" evidence="3">
    <location>
        <begin position="123"/>
        <end position="220"/>
    </location>
</feature>
<dbReference type="Gene3D" id="1.10.10.10">
    <property type="entry name" value="Winged helix-like DNA-binding domain superfamily/Winged helix DNA-binding domain"/>
    <property type="match status" value="1"/>
</dbReference>
<keyword evidence="1 3" id="KW-0238">DNA-binding</keyword>
<dbReference type="AlphaFoldDB" id="E6LZF6"/>
<dbReference type="RefSeq" id="WP_004009652.1">
    <property type="nucleotide sequence ID" value="NZ_GL622340.1"/>
</dbReference>
<dbReference type="GO" id="GO:0000976">
    <property type="term" value="F:transcription cis-regulatory region binding"/>
    <property type="evidence" value="ECO:0007669"/>
    <property type="project" value="TreeGrafter"/>
</dbReference>
<dbReference type="GO" id="GO:0032993">
    <property type="term" value="C:protein-DNA complex"/>
    <property type="evidence" value="ECO:0007669"/>
    <property type="project" value="TreeGrafter"/>
</dbReference>
<dbReference type="GO" id="GO:0005829">
    <property type="term" value="C:cytosol"/>
    <property type="evidence" value="ECO:0007669"/>
    <property type="project" value="TreeGrafter"/>
</dbReference>
<organism evidence="6 7">
    <name type="scientific">Mobiluncus curtisii ATCC 51333</name>
    <dbReference type="NCBI Taxonomy" id="887326"/>
    <lineage>
        <taxon>Bacteria</taxon>
        <taxon>Bacillati</taxon>
        <taxon>Actinomycetota</taxon>
        <taxon>Actinomycetes</taxon>
        <taxon>Actinomycetales</taxon>
        <taxon>Actinomycetaceae</taxon>
        <taxon>Mobiluncus</taxon>
    </lineage>
</organism>
<dbReference type="PANTHER" id="PTHR48111:SF2">
    <property type="entry name" value="RESPONSE REGULATOR SAER"/>
    <property type="match status" value="1"/>
</dbReference>
<protein>
    <submittedName>
        <fullName evidence="6">Response regulator receiver domain protein</fullName>
    </submittedName>
</protein>
<feature type="domain" description="Response regulatory" evidence="4">
    <location>
        <begin position="3"/>
        <end position="115"/>
    </location>
</feature>
<dbReference type="PROSITE" id="PS50110">
    <property type="entry name" value="RESPONSE_REGULATORY"/>
    <property type="match status" value="1"/>
</dbReference>
<dbReference type="Proteomes" id="UP000005573">
    <property type="component" value="Unassembled WGS sequence"/>
</dbReference>
<dbReference type="SUPFAM" id="SSF52172">
    <property type="entry name" value="CheY-like"/>
    <property type="match status" value="1"/>
</dbReference>
<feature type="domain" description="OmpR/PhoB-type" evidence="5">
    <location>
        <begin position="123"/>
        <end position="220"/>
    </location>
</feature>
<dbReference type="Pfam" id="PF00486">
    <property type="entry name" value="Trans_reg_C"/>
    <property type="match status" value="1"/>
</dbReference>
<dbReference type="InterPro" id="IPR011006">
    <property type="entry name" value="CheY-like_superfamily"/>
</dbReference>